<evidence type="ECO:0000259" key="19">
    <source>
        <dbReference type="PROSITE" id="PS50234"/>
    </source>
</evidence>
<evidence type="ECO:0000256" key="10">
    <source>
        <dbReference type="ARBA" id="ARBA00022737"/>
    </source>
</evidence>
<dbReference type="Gene3D" id="2.40.10.120">
    <property type="match status" value="1"/>
</dbReference>
<evidence type="ECO:0000256" key="15">
    <source>
        <dbReference type="ARBA" id="ARBA00023180"/>
    </source>
</evidence>
<dbReference type="Pfam" id="PF00092">
    <property type="entry name" value="VWA"/>
    <property type="match status" value="1"/>
</dbReference>
<organism evidence="22 23">
    <name type="scientific">Cyprinus carpio</name>
    <name type="common">Common carp</name>
    <dbReference type="NCBI Taxonomy" id="7962"/>
    <lineage>
        <taxon>Eukaryota</taxon>
        <taxon>Metazoa</taxon>
        <taxon>Chordata</taxon>
        <taxon>Craniata</taxon>
        <taxon>Vertebrata</taxon>
        <taxon>Euteleostomi</taxon>
        <taxon>Actinopterygii</taxon>
        <taxon>Neopterygii</taxon>
        <taxon>Teleostei</taxon>
        <taxon>Ostariophysi</taxon>
        <taxon>Cypriniformes</taxon>
        <taxon>Cyprinidae</taxon>
        <taxon>Cyprininae</taxon>
        <taxon>Cyprinus</taxon>
    </lineage>
</organism>
<evidence type="ECO:0000256" key="2">
    <source>
        <dbReference type="ARBA" id="ARBA00001946"/>
    </source>
</evidence>
<comment type="cofactor">
    <cofactor evidence="2">
        <name>Mg(2+)</name>
        <dbReference type="ChEBI" id="CHEBI:18420"/>
    </cofactor>
</comment>
<keyword evidence="5" id="KW-0964">Secreted</keyword>
<evidence type="ECO:0000256" key="18">
    <source>
        <dbReference type="SAM" id="SignalP"/>
    </source>
</evidence>
<comment type="caution">
    <text evidence="17">Lacks conserved residue(s) required for the propagation of feature annotation.</text>
</comment>
<evidence type="ECO:0000256" key="9">
    <source>
        <dbReference type="ARBA" id="ARBA00022729"/>
    </source>
</evidence>
<feature type="domain" description="VWFA" evidence="19">
    <location>
        <begin position="244"/>
        <end position="443"/>
    </location>
</feature>
<evidence type="ECO:0000313" key="23">
    <source>
        <dbReference type="Proteomes" id="UP000694701"/>
    </source>
</evidence>
<dbReference type="InterPro" id="IPR018114">
    <property type="entry name" value="TRYPSIN_HIS"/>
</dbReference>
<dbReference type="GO" id="GO:0070062">
    <property type="term" value="C:extracellular exosome"/>
    <property type="evidence" value="ECO:0007669"/>
    <property type="project" value="TreeGrafter"/>
</dbReference>
<dbReference type="InterPro" id="IPR000436">
    <property type="entry name" value="Sushi_SCR_CCP_dom"/>
</dbReference>
<evidence type="ECO:0000259" key="20">
    <source>
        <dbReference type="PROSITE" id="PS50240"/>
    </source>
</evidence>
<feature type="disulfide bond" evidence="17">
    <location>
        <begin position="119"/>
        <end position="146"/>
    </location>
</feature>
<accession>A0A8C2I4H4</accession>
<gene>
    <name evidence="22" type="primary">LOC109052954</name>
</gene>
<keyword evidence="11" id="KW-0378">Hydrolase</keyword>
<evidence type="ECO:0000259" key="21">
    <source>
        <dbReference type="PROSITE" id="PS50923"/>
    </source>
</evidence>
<dbReference type="GO" id="GO:0045087">
    <property type="term" value="P:innate immune response"/>
    <property type="evidence" value="ECO:0007669"/>
    <property type="project" value="UniProtKB-KW"/>
</dbReference>
<dbReference type="GO" id="GO:0004252">
    <property type="term" value="F:serine-type endopeptidase activity"/>
    <property type="evidence" value="ECO:0007669"/>
    <property type="project" value="InterPro"/>
</dbReference>
<dbReference type="GO" id="GO:0009617">
    <property type="term" value="P:response to bacterium"/>
    <property type="evidence" value="ECO:0007669"/>
    <property type="project" value="TreeGrafter"/>
</dbReference>
<proteinExistence type="predicted"/>
<dbReference type="Pfam" id="PF00084">
    <property type="entry name" value="Sushi"/>
    <property type="match status" value="2"/>
</dbReference>
<evidence type="ECO:0000256" key="3">
    <source>
        <dbReference type="ARBA" id="ARBA00004241"/>
    </source>
</evidence>
<feature type="signal peptide" evidence="18">
    <location>
        <begin position="1"/>
        <end position="16"/>
    </location>
</feature>
<evidence type="ECO:0000256" key="1">
    <source>
        <dbReference type="ARBA" id="ARBA00001936"/>
    </source>
</evidence>
<dbReference type="AlphaFoldDB" id="A0A8C2I4H4"/>
<evidence type="ECO:0000256" key="14">
    <source>
        <dbReference type="ARBA" id="ARBA00023157"/>
    </source>
</evidence>
<evidence type="ECO:0000256" key="6">
    <source>
        <dbReference type="ARBA" id="ARBA00022588"/>
    </source>
</evidence>
<dbReference type="FunFam" id="2.10.70.10:FF:000019">
    <property type="entry name" value="Complement factor b,-like"/>
    <property type="match status" value="1"/>
</dbReference>
<evidence type="ECO:0000256" key="17">
    <source>
        <dbReference type="PROSITE-ProRule" id="PRU00302"/>
    </source>
</evidence>
<dbReference type="Proteomes" id="UP000694701">
    <property type="component" value="Unplaced"/>
</dbReference>
<dbReference type="PRINTS" id="PR00722">
    <property type="entry name" value="CHYMOTRYPSIN"/>
</dbReference>
<dbReference type="InterPro" id="IPR011360">
    <property type="entry name" value="Compl_C2_B"/>
</dbReference>
<evidence type="ECO:0000256" key="11">
    <source>
        <dbReference type="ARBA" id="ARBA00022801"/>
    </source>
</evidence>
<reference evidence="22" key="1">
    <citation type="submission" date="2025-08" db="UniProtKB">
        <authorList>
            <consortium name="Ensembl"/>
        </authorList>
    </citation>
    <scope>IDENTIFICATION</scope>
</reference>
<dbReference type="PIRSF" id="PIRSF001154">
    <property type="entry name" value="Compl_C2_B"/>
    <property type="match status" value="1"/>
</dbReference>
<dbReference type="InterPro" id="IPR035976">
    <property type="entry name" value="Sushi/SCR/CCP_sf"/>
</dbReference>
<dbReference type="SMART" id="SM00032">
    <property type="entry name" value="CCP"/>
    <property type="match status" value="3"/>
</dbReference>
<evidence type="ECO:0000256" key="13">
    <source>
        <dbReference type="ARBA" id="ARBA00022859"/>
    </source>
</evidence>
<dbReference type="PROSITE" id="PS50234">
    <property type="entry name" value="VWFA"/>
    <property type="match status" value="1"/>
</dbReference>
<feature type="domain" description="Sushi" evidence="21">
    <location>
        <begin position="151"/>
        <end position="208"/>
    </location>
</feature>
<evidence type="ECO:0000256" key="12">
    <source>
        <dbReference type="ARBA" id="ARBA00022825"/>
    </source>
</evidence>
<name>A0A8C2I4H4_CYPCA</name>
<dbReference type="Ensembl" id="ENSCCRT00020081402.1">
    <property type="protein sequence ID" value="ENSCCRP00020074172.1"/>
    <property type="gene ID" value="ENSCCRG00020034247.1"/>
</dbReference>
<dbReference type="SMART" id="SM00020">
    <property type="entry name" value="Tryp_SPc"/>
    <property type="match status" value="1"/>
</dbReference>
<keyword evidence="15" id="KW-0325">Glycoprotein</keyword>
<feature type="domain" description="Sushi" evidence="21">
    <location>
        <begin position="30"/>
        <end position="88"/>
    </location>
</feature>
<evidence type="ECO:0000256" key="4">
    <source>
        <dbReference type="ARBA" id="ARBA00004613"/>
    </source>
</evidence>
<comment type="cofactor">
    <cofactor evidence="1">
        <name>Mn(2+)</name>
        <dbReference type="ChEBI" id="CHEBI:29035"/>
    </cofactor>
</comment>
<dbReference type="SUPFAM" id="SSF50494">
    <property type="entry name" value="Trypsin-like serine proteases"/>
    <property type="match status" value="1"/>
</dbReference>
<comment type="subcellular location">
    <subcellularLocation>
        <location evidence="3">Cell surface</location>
    </subcellularLocation>
    <subcellularLocation>
        <location evidence="4">Secreted</location>
    </subcellularLocation>
</comment>
<keyword evidence="12" id="KW-0720">Serine protease</keyword>
<keyword evidence="8" id="KW-0645">Protease</keyword>
<feature type="chain" id="PRO_5034366585" description="C3/C5 convertase" evidence="18">
    <location>
        <begin position="17"/>
        <end position="713"/>
    </location>
</feature>
<feature type="domain" description="Peptidase S1" evidence="20">
    <location>
        <begin position="459"/>
        <end position="698"/>
    </location>
</feature>
<dbReference type="PROSITE" id="PS50240">
    <property type="entry name" value="TRYPSIN_DOM"/>
    <property type="match status" value="1"/>
</dbReference>
<dbReference type="GO" id="GO:0006508">
    <property type="term" value="P:proteolysis"/>
    <property type="evidence" value="ECO:0007669"/>
    <property type="project" value="UniProtKB-KW"/>
</dbReference>
<dbReference type="Pfam" id="PF00089">
    <property type="entry name" value="Trypsin"/>
    <property type="match status" value="1"/>
</dbReference>
<evidence type="ECO:0000256" key="16">
    <source>
        <dbReference type="ARBA" id="ARBA00029636"/>
    </source>
</evidence>
<keyword evidence="9 18" id="KW-0732">Signal</keyword>
<keyword evidence="13" id="KW-0391">Immunity</keyword>
<dbReference type="Gene3D" id="2.10.70.10">
    <property type="entry name" value="Complement Module, domain 1"/>
    <property type="match status" value="3"/>
</dbReference>
<keyword evidence="10" id="KW-0677">Repeat</keyword>
<dbReference type="SUPFAM" id="SSF57535">
    <property type="entry name" value="Complement control module/SCR domain"/>
    <property type="match status" value="3"/>
</dbReference>
<dbReference type="InterPro" id="IPR001314">
    <property type="entry name" value="Peptidase_S1A"/>
</dbReference>
<dbReference type="SMART" id="SM00327">
    <property type="entry name" value="VWA"/>
    <property type="match status" value="1"/>
</dbReference>
<dbReference type="InterPro" id="IPR002035">
    <property type="entry name" value="VWF_A"/>
</dbReference>
<dbReference type="InterPro" id="IPR036465">
    <property type="entry name" value="vWFA_dom_sf"/>
</dbReference>
<dbReference type="CDD" id="cd00033">
    <property type="entry name" value="CCP"/>
    <property type="match status" value="3"/>
</dbReference>
<dbReference type="PANTHER" id="PTHR46393:SF6">
    <property type="entry name" value="COMPLEMENT C2-RELATED"/>
    <property type="match status" value="1"/>
</dbReference>
<protein>
    <recommendedName>
        <fullName evidence="16">C3/C5 convertase</fullName>
    </recommendedName>
</protein>
<dbReference type="PANTHER" id="PTHR46393">
    <property type="entry name" value="SUSHI DOMAIN-CONTAINING PROTEIN"/>
    <property type="match status" value="1"/>
</dbReference>
<dbReference type="InterPro" id="IPR009003">
    <property type="entry name" value="Peptidase_S1_PA"/>
</dbReference>
<evidence type="ECO:0000256" key="8">
    <source>
        <dbReference type="ARBA" id="ARBA00022670"/>
    </source>
</evidence>
<dbReference type="PROSITE" id="PS50923">
    <property type="entry name" value="SUSHI"/>
    <property type="match status" value="3"/>
</dbReference>
<sequence>LYSALLQHLFLFFVFSSGPLIFLIGAPSSVSCPNENLSISGGRFSFSKDGSIVRYDCVEGYYPTIRIRRCIKGKWNPLPKRRQPECKKITCPDPRGFKNGEVYPYQRQYFVNDTTHYSCQSGYDFRGSGTRVCQANGKWSGGTPVCGRNSDYCPDPGVPAGSSRTGNMFNIDDKVTYRCENKLTLIGSKERVCQDNGQWSGTEPQCYADFTYDTPEEASDGFSSSLKSNLYGKKIRVGKGGKLDIYIALDVSDSIDEEDFEKAKGVIKTLIEKISYYEVSPNYEILIFATDVARIVSMRDFKSAQKNNLLEILKRLKDYEYNSKGDRTGTNIAQAYRSILESMQIEQMTNKEEFKTTQHIVIMFTDGQANMGGNPRPWVDQIKDLVKKNSPSEEEENLDLYVFGMGDDVNAEDINDLKTDRGNEKFFFKLKNLEDLQETFDSMIDEGTSVELCGLYRDYDDGTDSHKRQQYPWLAKISVTRNNGKISNCLGSLVTSSFILTAAHCFRFGDTPDRITVDLGIKVKDYIPHPRYDIAAKQKVGIPEYYEFDVALIQLEKPVIMDLGLRPICIPCTKETSGALRLSDREGTCRKQRELQTDMSVRNTACVLRDACIEDAKKADGITATNAKDIVTDNFLCSGGIEPTVDDIACKGEFGFLQLDIIFGMKDLCKNNQKPKSDSHTRDYHTSLFSPEVREFLKRYLGNEKLGTPLTFL</sequence>
<evidence type="ECO:0000256" key="7">
    <source>
        <dbReference type="ARBA" id="ARBA00022659"/>
    </source>
</evidence>
<evidence type="ECO:0000256" key="5">
    <source>
        <dbReference type="ARBA" id="ARBA00022525"/>
    </source>
</evidence>
<dbReference type="GO" id="GO:0006956">
    <property type="term" value="P:complement activation"/>
    <property type="evidence" value="ECO:0007669"/>
    <property type="project" value="InterPro"/>
</dbReference>
<dbReference type="InterPro" id="IPR001254">
    <property type="entry name" value="Trypsin_dom"/>
</dbReference>
<keyword evidence="7 17" id="KW-0768">Sushi</keyword>
<dbReference type="Gene3D" id="3.40.50.410">
    <property type="entry name" value="von Willebrand factor, type A domain"/>
    <property type="match status" value="1"/>
</dbReference>
<evidence type="ECO:0000313" key="22">
    <source>
        <dbReference type="Ensembl" id="ENSCCRP00020074172.1"/>
    </source>
</evidence>
<dbReference type="GO" id="GO:0009986">
    <property type="term" value="C:cell surface"/>
    <property type="evidence" value="ECO:0007669"/>
    <property type="project" value="UniProtKB-SubCell"/>
</dbReference>
<dbReference type="PROSITE" id="PS00134">
    <property type="entry name" value="TRYPSIN_HIS"/>
    <property type="match status" value="1"/>
</dbReference>
<dbReference type="SUPFAM" id="SSF53300">
    <property type="entry name" value="vWA-like"/>
    <property type="match status" value="1"/>
</dbReference>
<dbReference type="CDD" id="cd01470">
    <property type="entry name" value="vWA_complement_factors"/>
    <property type="match status" value="1"/>
</dbReference>
<keyword evidence="14 17" id="KW-1015">Disulfide bond</keyword>
<feature type="domain" description="Sushi" evidence="21">
    <location>
        <begin position="89"/>
        <end position="148"/>
    </location>
</feature>
<keyword evidence="6" id="KW-0399">Innate immunity</keyword>
<feature type="disulfide bond" evidence="17">
    <location>
        <begin position="179"/>
        <end position="206"/>
    </location>
</feature>